<dbReference type="GeneID" id="9823112"/>
<evidence type="ECO:0000313" key="1">
    <source>
        <dbReference type="EMBL" id="EFO93377.1"/>
    </source>
</evidence>
<reference evidence="1" key="1">
    <citation type="submission" date="2007-07" db="EMBL/GenBank/DDBJ databases">
        <title>PCAP assembly of the Caenorhabditis remanei genome.</title>
        <authorList>
            <consortium name="The Caenorhabditis remanei Sequencing Consortium"/>
            <person name="Wilson R.K."/>
        </authorList>
    </citation>
    <scope>NUCLEOTIDE SEQUENCE [LARGE SCALE GENOMIC DNA]</scope>
    <source>
        <strain evidence="1">PB4641</strain>
    </source>
</reference>
<name>E3NCW4_CAERE</name>
<dbReference type="RefSeq" id="XP_003093733.2">
    <property type="nucleotide sequence ID" value="XM_003093685.2"/>
</dbReference>
<dbReference type="EMBL" id="DS268603">
    <property type="protein sequence ID" value="EFO93377.1"/>
    <property type="molecule type" value="Genomic_DNA"/>
</dbReference>
<dbReference type="HOGENOM" id="CLU_880650_0_0_1"/>
<gene>
    <name evidence="1" type="ORF">CRE_24221</name>
</gene>
<accession>E3NCW4</accession>
<keyword evidence="2" id="KW-1185">Reference proteome</keyword>
<organism evidence="2">
    <name type="scientific">Caenorhabditis remanei</name>
    <name type="common">Caenorhabditis vulgaris</name>
    <dbReference type="NCBI Taxonomy" id="31234"/>
    <lineage>
        <taxon>Eukaryota</taxon>
        <taxon>Metazoa</taxon>
        <taxon>Ecdysozoa</taxon>
        <taxon>Nematoda</taxon>
        <taxon>Chromadorea</taxon>
        <taxon>Rhabditida</taxon>
        <taxon>Rhabditina</taxon>
        <taxon>Rhabditomorpha</taxon>
        <taxon>Rhabditoidea</taxon>
        <taxon>Rhabditidae</taxon>
        <taxon>Peloderinae</taxon>
        <taxon>Caenorhabditis</taxon>
    </lineage>
</organism>
<evidence type="ECO:0000313" key="2">
    <source>
        <dbReference type="Proteomes" id="UP000008281"/>
    </source>
</evidence>
<sequence length="316" mass="36757">MTQSARQTKQVDYEKSWLLEKEMNEKMSKLVESSETLIQKLKKDLSAEKQEKEIYKYQYNELKKQVHLLTFEKKKLQSKIQGLKEDDSADTGTLESKNDKKKDKEILQLTNHCEALKHFSYSNLSLKDKTIENLKSRVDDYLKKTRKMSGELKENNAEIQKLKESEGFYVRRMNAMKRDLEDIRKKDSADHPMEVECFEDSQSAKHSEKVNGGQGVKDSEGVAKEHSNVVTEYQSIDVERDNGTPAVDVDSVLEIASLKSEVDLLRQAYNEIRREKDQEIAQLQGQYEMSSNTCIRLNEILIHVQSTGQMPNWYRF</sequence>
<proteinExistence type="predicted"/>
<protein>
    <submittedName>
        <fullName evidence="1">Uncharacterized protein</fullName>
    </submittedName>
</protein>
<dbReference type="AlphaFoldDB" id="E3NCW4"/>
<dbReference type="Proteomes" id="UP000008281">
    <property type="component" value="Unassembled WGS sequence"/>
</dbReference>
<dbReference type="KEGG" id="crq:GCK72_022792"/>
<dbReference type="CTD" id="9823112"/>